<name>A0A2R7Y1F6_9CREN</name>
<dbReference type="SMART" id="SM00382">
    <property type="entry name" value="AAA"/>
    <property type="match status" value="1"/>
</dbReference>
<protein>
    <recommendedName>
        <fullName evidence="3">KaiC domain-containing protein</fullName>
    </recommendedName>
</protein>
<dbReference type="Proteomes" id="UP000244093">
    <property type="component" value="Unassembled WGS sequence"/>
</dbReference>
<proteinExistence type="predicted"/>
<dbReference type="InterPro" id="IPR010624">
    <property type="entry name" value="KaiC_dom"/>
</dbReference>
<dbReference type="InterPro" id="IPR027417">
    <property type="entry name" value="P-loop_NTPase"/>
</dbReference>
<dbReference type="PROSITE" id="PS51146">
    <property type="entry name" value="KAIC"/>
    <property type="match status" value="1"/>
</dbReference>
<reference evidence="4 5" key="1">
    <citation type="journal article" date="2018" name="Syst. Appl. Microbiol.">
        <title>A new symbiotic nanoarchaeote (Candidatus Nanoclepta minutus) and its host (Zestosphaera tikiterensis gen. nov., sp. nov.) from a New Zealand hot spring.</title>
        <authorList>
            <person name="St John E."/>
            <person name="Liu Y."/>
            <person name="Podar M."/>
            <person name="Stott M.B."/>
            <person name="Meneghin J."/>
            <person name="Chen Z."/>
            <person name="Lagutin K."/>
            <person name="Mitchell K."/>
            <person name="Reysenbach A.L."/>
        </authorList>
    </citation>
    <scope>NUCLEOTIDE SEQUENCE [LARGE SCALE GENOMIC DNA]</scope>
    <source>
        <strain evidence="4">NZ3</strain>
    </source>
</reference>
<keyword evidence="2" id="KW-0067">ATP-binding</keyword>
<dbReference type="GO" id="GO:0005524">
    <property type="term" value="F:ATP binding"/>
    <property type="evidence" value="ECO:0007669"/>
    <property type="project" value="UniProtKB-KW"/>
</dbReference>
<evidence type="ECO:0000259" key="3">
    <source>
        <dbReference type="PROSITE" id="PS51146"/>
    </source>
</evidence>
<organism evidence="4 5">
    <name type="scientific">Zestosphaera tikiterensis</name>
    <dbReference type="NCBI Taxonomy" id="1973259"/>
    <lineage>
        <taxon>Archaea</taxon>
        <taxon>Thermoproteota</taxon>
        <taxon>Thermoprotei</taxon>
        <taxon>Desulfurococcales</taxon>
        <taxon>Desulfurococcaceae</taxon>
        <taxon>Zestosphaera</taxon>
    </lineage>
</organism>
<evidence type="ECO:0000256" key="1">
    <source>
        <dbReference type="ARBA" id="ARBA00022741"/>
    </source>
</evidence>
<gene>
    <name evidence="4" type="ORF">B7O98_09405</name>
</gene>
<evidence type="ECO:0000256" key="2">
    <source>
        <dbReference type="ARBA" id="ARBA00022840"/>
    </source>
</evidence>
<dbReference type="InterPro" id="IPR014774">
    <property type="entry name" value="KaiC-like_dom"/>
</dbReference>
<dbReference type="PANTHER" id="PTHR43637">
    <property type="entry name" value="UPF0273 PROTEIN TM_0370"/>
    <property type="match status" value="1"/>
</dbReference>
<dbReference type="Pfam" id="PF06745">
    <property type="entry name" value="ATPase"/>
    <property type="match status" value="1"/>
</dbReference>
<dbReference type="EMBL" id="NBVN01000012">
    <property type="protein sequence ID" value="PUA31380.1"/>
    <property type="molecule type" value="Genomic_DNA"/>
</dbReference>
<evidence type="ECO:0000313" key="4">
    <source>
        <dbReference type="EMBL" id="PUA31380.1"/>
    </source>
</evidence>
<comment type="caution">
    <text evidence="4">The sequence shown here is derived from an EMBL/GenBank/DDBJ whole genome shotgun (WGS) entry which is preliminary data.</text>
</comment>
<dbReference type="PANTHER" id="PTHR43637:SF1">
    <property type="entry name" value="UPF0273 PROTEIN TM_0370"/>
    <property type="match status" value="1"/>
</dbReference>
<dbReference type="SUPFAM" id="SSF52540">
    <property type="entry name" value="P-loop containing nucleoside triphosphate hydrolases"/>
    <property type="match status" value="1"/>
</dbReference>
<accession>A0A2R7Y1F6</accession>
<keyword evidence="1" id="KW-0547">Nucleotide-binding</keyword>
<evidence type="ECO:0000313" key="5">
    <source>
        <dbReference type="Proteomes" id="UP000244093"/>
    </source>
</evidence>
<dbReference type="InterPro" id="IPR003593">
    <property type="entry name" value="AAA+_ATPase"/>
</dbReference>
<dbReference type="AlphaFoldDB" id="A0A2R7Y1F6"/>
<feature type="domain" description="KaiC" evidence="3">
    <location>
        <begin position="27"/>
        <end position="262"/>
    </location>
</feature>
<sequence>MLSRLRVKNFYVIFKSIYGGVVYMANKVLSWGVEHLDKILHNALTPNSLVVIAGHAGAGKTTLASSICYANALAGLKCLYVSLQEDKLKLYANMRNLGIDLEGIEGRGLLHFVKLPLIAEADSVSDVVESISTKIAEVKPQVVVVDSITPLLKVFGGKVSERAFLQNFFAEIPHLINGVVVLLVEVPRHVNEVDLGELEFVADVVLFLKVGLERDFISRTLEVGKVRNAEVSVARMPYTIASGVGLKFLPSTVLEEIPSRIRDKLELPCLDLGTVFKGNIIYVTYPPDFRPKHMIAFMVGVALLNKLRVLIISYKSPPEELKEFIVNSLIKAGLNEDLINNLLNNDNVVFKSLNPCGLSYVQLGMVEYELIDKYKPGMVIFHGVDILAKLERISREESYWNGLINEMLNLKKLGTVVVRAGSYDSETYNVYASLSDVIYRFHTTEENGNIKHKVYVWNRGDTPKLITEEQINACLEKLASKLHNEIKIRALTK</sequence>
<dbReference type="Gene3D" id="3.40.50.300">
    <property type="entry name" value="P-loop containing nucleotide triphosphate hydrolases"/>
    <property type="match status" value="2"/>
</dbReference>